<keyword evidence="4 7" id="KW-0238">DNA-binding</keyword>
<dbReference type="AlphaFoldDB" id="S0ETT5"/>
<dbReference type="Gene3D" id="6.10.250.690">
    <property type="match status" value="1"/>
</dbReference>
<keyword evidence="1 6" id="KW-0597">Phosphoprotein</keyword>
<dbReference type="GO" id="GO:0006355">
    <property type="term" value="P:regulation of DNA-templated transcription"/>
    <property type="evidence" value="ECO:0007669"/>
    <property type="project" value="InterPro"/>
</dbReference>
<evidence type="ECO:0000256" key="5">
    <source>
        <dbReference type="ARBA" id="ARBA00023163"/>
    </source>
</evidence>
<evidence type="ECO:0000313" key="10">
    <source>
        <dbReference type="EMBL" id="CCW34986.1"/>
    </source>
</evidence>
<evidence type="ECO:0000256" key="1">
    <source>
        <dbReference type="ARBA" id="ARBA00022553"/>
    </source>
</evidence>
<dbReference type="InterPro" id="IPR036388">
    <property type="entry name" value="WH-like_DNA-bd_sf"/>
</dbReference>
<accession>S0ETT5</accession>
<dbReference type="SMART" id="SM00448">
    <property type="entry name" value="REC"/>
    <property type="match status" value="1"/>
</dbReference>
<evidence type="ECO:0000256" key="6">
    <source>
        <dbReference type="PROSITE-ProRule" id="PRU00169"/>
    </source>
</evidence>
<dbReference type="FunFam" id="1.10.10.10:FF:000005">
    <property type="entry name" value="Two-component system response regulator"/>
    <property type="match status" value="1"/>
</dbReference>
<evidence type="ECO:0000256" key="2">
    <source>
        <dbReference type="ARBA" id="ARBA00023012"/>
    </source>
</evidence>
<dbReference type="PROSITE" id="PS50110">
    <property type="entry name" value="RESPONSE_REGULATORY"/>
    <property type="match status" value="1"/>
</dbReference>
<keyword evidence="5" id="KW-0804">Transcription</keyword>
<evidence type="ECO:0000313" key="11">
    <source>
        <dbReference type="Proteomes" id="UP000014227"/>
    </source>
</evidence>
<dbReference type="HOGENOM" id="CLU_000445_30_1_0"/>
<dbReference type="InterPro" id="IPR016032">
    <property type="entry name" value="Sig_transdc_resp-reg_C-effctor"/>
</dbReference>
<evidence type="ECO:0000259" key="8">
    <source>
        <dbReference type="PROSITE" id="PS50110"/>
    </source>
</evidence>
<dbReference type="PANTHER" id="PTHR48111:SF22">
    <property type="entry name" value="REGULATOR OF RPOS"/>
    <property type="match status" value="1"/>
</dbReference>
<dbReference type="InterPro" id="IPR011006">
    <property type="entry name" value="CheY-like_superfamily"/>
</dbReference>
<evidence type="ECO:0000259" key="9">
    <source>
        <dbReference type="PROSITE" id="PS51755"/>
    </source>
</evidence>
<dbReference type="PANTHER" id="PTHR48111">
    <property type="entry name" value="REGULATOR OF RPOS"/>
    <property type="match status" value="1"/>
</dbReference>
<dbReference type="FunCoup" id="S0ETT5">
    <property type="interactions" value="211"/>
</dbReference>
<dbReference type="Gene3D" id="3.40.50.2300">
    <property type="match status" value="1"/>
</dbReference>
<evidence type="ECO:0000256" key="3">
    <source>
        <dbReference type="ARBA" id="ARBA00023015"/>
    </source>
</evidence>
<evidence type="ECO:0000256" key="4">
    <source>
        <dbReference type="ARBA" id="ARBA00023125"/>
    </source>
</evidence>
<keyword evidence="2" id="KW-0902">Two-component regulatory system</keyword>
<keyword evidence="11" id="KW-1185">Reference proteome</keyword>
<name>S0ETT5_CHTCT</name>
<dbReference type="SUPFAM" id="SSF46894">
    <property type="entry name" value="C-terminal effector domain of the bipartite response regulators"/>
    <property type="match status" value="1"/>
</dbReference>
<protein>
    <submittedName>
        <fullName evidence="10">Response regulators consisting of a CheY-like receiver domain and a winged-helix DNA-binding domain</fullName>
    </submittedName>
</protein>
<dbReference type="KEGG" id="ccz:CCALI_01167"/>
<dbReference type="EMBL" id="HF951689">
    <property type="protein sequence ID" value="CCW34986.1"/>
    <property type="molecule type" value="Genomic_DNA"/>
</dbReference>
<dbReference type="Pfam" id="PF00072">
    <property type="entry name" value="Response_reg"/>
    <property type="match status" value="1"/>
</dbReference>
<feature type="domain" description="Response regulatory" evidence="8">
    <location>
        <begin position="2"/>
        <end position="116"/>
    </location>
</feature>
<feature type="domain" description="OmpR/PhoB-type" evidence="9">
    <location>
        <begin position="123"/>
        <end position="221"/>
    </location>
</feature>
<feature type="modified residue" description="4-aspartylphosphate" evidence="6">
    <location>
        <position position="51"/>
    </location>
</feature>
<dbReference type="FunFam" id="3.40.50.2300:FF:000001">
    <property type="entry name" value="DNA-binding response regulator PhoB"/>
    <property type="match status" value="1"/>
</dbReference>
<dbReference type="CDD" id="cd00383">
    <property type="entry name" value="trans_reg_C"/>
    <property type="match status" value="1"/>
</dbReference>
<dbReference type="PATRIC" id="fig|1303518.3.peg.1189"/>
<dbReference type="Proteomes" id="UP000014227">
    <property type="component" value="Chromosome I"/>
</dbReference>
<sequence>MNILIVEDDKSVARFLQQALTEAGYTTQVVEDGETALHLAVSIAFDLILLDVMLPRKDGFALCKELRAASVTTPILIITARDTLEDKIEGLDSGADDYIVKPCQIGELLARVRALLRRGTSSPPVLRVADLTLDPATRKVCRQGKTIHLSMTEFALLEYLMRNAGRVVTRLMILEHVWQYDFEGNDNVLDVYISYLRSKIDRGFARPLIHTVRGVGYRLEG</sequence>
<keyword evidence="3" id="KW-0805">Transcription regulation</keyword>
<dbReference type="GO" id="GO:0000156">
    <property type="term" value="F:phosphorelay response regulator activity"/>
    <property type="evidence" value="ECO:0007669"/>
    <property type="project" value="TreeGrafter"/>
</dbReference>
<dbReference type="InParanoid" id="S0ETT5"/>
<dbReference type="Gene3D" id="1.10.10.10">
    <property type="entry name" value="Winged helix-like DNA-binding domain superfamily/Winged helix DNA-binding domain"/>
    <property type="match status" value="1"/>
</dbReference>
<feature type="DNA-binding region" description="OmpR/PhoB-type" evidence="7">
    <location>
        <begin position="123"/>
        <end position="221"/>
    </location>
</feature>
<proteinExistence type="predicted"/>
<dbReference type="SMART" id="SM00862">
    <property type="entry name" value="Trans_reg_C"/>
    <property type="match status" value="1"/>
</dbReference>
<dbReference type="OrthoDB" id="9790442at2"/>
<dbReference type="InterPro" id="IPR001867">
    <property type="entry name" value="OmpR/PhoB-type_DNA-bd"/>
</dbReference>
<dbReference type="eggNOG" id="COG0745">
    <property type="taxonomic scope" value="Bacteria"/>
</dbReference>
<evidence type="ECO:0000256" key="7">
    <source>
        <dbReference type="PROSITE-ProRule" id="PRU01091"/>
    </source>
</evidence>
<gene>
    <name evidence="10" type="ORF">CCALI_01167</name>
</gene>
<dbReference type="InterPro" id="IPR001789">
    <property type="entry name" value="Sig_transdc_resp-reg_receiver"/>
</dbReference>
<dbReference type="GO" id="GO:0032993">
    <property type="term" value="C:protein-DNA complex"/>
    <property type="evidence" value="ECO:0007669"/>
    <property type="project" value="TreeGrafter"/>
</dbReference>
<reference evidence="11" key="1">
    <citation type="submission" date="2013-03" db="EMBL/GenBank/DDBJ databases">
        <title>Genome sequence of Chthonomonas calidirosea, the first sequenced genome from the Armatimonadetes phylum (formally candidate division OP10).</title>
        <authorList>
            <person name="Lee K.C.Y."/>
            <person name="Morgan X.C."/>
            <person name="Dunfield P.F."/>
            <person name="Tamas I."/>
            <person name="Houghton K.M."/>
            <person name="Vyssotski M."/>
            <person name="Ryan J.L.J."/>
            <person name="Lagutin K."/>
            <person name="McDonald I.R."/>
            <person name="Stott M.B."/>
        </authorList>
    </citation>
    <scope>NUCLEOTIDE SEQUENCE [LARGE SCALE GENOMIC DNA]</scope>
    <source>
        <strain evidence="11">DSM 23976 / ICMP 18418 / T49</strain>
    </source>
</reference>
<dbReference type="CDD" id="cd19935">
    <property type="entry name" value="REC_OmpR_CusR-like"/>
    <property type="match status" value="1"/>
</dbReference>
<dbReference type="GO" id="GO:0000976">
    <property type="term" value="F:transcription cis-regulatory region binding"/>
    <property type="evidence" value="ECO:0007669"/>
    <property type="project" value="TreeGrafter"/>
</dbReference>
<dbReference type="GO" id="GO:0005829">
    <property type="term" value="C:cytosol"/>
    <property type="evidence" value="ECO:0007669"/>
    <property type="project" value="TreeGrafter"/>
</dbReference>
<dbReference type="Pfam" id="PF00486">
    <property type="entry name" value="Trans_reg_C"/>
    <property type="match status" value="1"/>
</dbReference>
<dbReference type="SUPFAM" id="SSF52172">
    <property type="entry name" value="CheY-like"/>
    <property type="match status" value="1"/>
</dbReference>
<dbReference type="STRING" id="454171.CP488_02930"/>
<organism evidence="10 11">
    <name type="scientific">Chthonomonas calidirosea (strain DSM 23976 / ICMP 18418 / T49)</name>
    <dbReference type="NCBI Taxonomy" id="1303518"/>
    <lineage>
        <taxon>Bacteria</taxon>
        <taxon>Bacillati</taxon>
        <taxon>Armatimonadota</taxon>
        <taxon>Chthonomonadia</taxon>
        <taxon>Chthonomonadales</taxon>
        <taxon>Chthonomonadaceae</taxon>
        <taxon>Chthonomonas</taxon>
    </lineage>
</organism>
<dbReference type="InterPro" id="IPR039420">
    <property type="entry name" value="WalR-like"/>
</dbReference>
<dbReference type="PROSITE" id="PS51755">
    <property type="entry name" value="OMPR_PHOB"/>
    <property type="match status" value="1"/>
</dbReference>
<dbReference type="RefSeq" id="WP_016482531.1">
    <property type="nucleotide sequence ID" value="NC_021487.1"/>
</dbReference>